<dbReference type="OrthoDB" id="3257538at2759"/>
<dbReference type="PANTHER" id="PTHR28152">
    <property type="entry name" value="HYDROXYACYL-THIOESTER DEHYDRATASE TYPE 2, MITOCHONDRIAL"/>
    <property type="match status" value="1"/>
</dbReference>
<dbReference type="SUPFAM" id="SSF54637">
    <property type="entry name" value="Thioesterase/thiol ester dehydrase-isomerase"/>
    <property type="match status" value="1"/>
</dbReference>
<dbReference type="EMBL" id="KZ303487">
    <property type="protein sequence ID" value="PIA19167.1"/>
    <property type="molecule type" value="Genomic_DNA"/>
</dbReference>
<sequence>MPRNPKVGDIAQGTAVPPSAHLVYFPSHANELELSPDGYHADEAPPEPFSQRVWAGARIEFNISNPLRVGEIASQTKSIESVQVKERQGADPLVVVGLTLAIQNTNGFSVTEFRDLIYMKPVHLQRRVLKYNRTPDFGHEIIPTEVLMFRYSALSWNSHRIHYDSVYARNVEHHPGLLVHGPLTCTLLLQLLQANMPNGMTLKTFDYRALSPLYCQQKMTLNGRWMKAMLDSADESKNSGAKACELWATNDEGGLAMKGVATIVPVAPNGQ</sequence>
<protein>
    <recommendedName>
        <fullName evidence="3">N-terminal of MaoC-like dehydratase domain-containing protein</fullName>
    </recommendedName>
</protein>
<dbReference type="GO" id="GO:0019171">
    <property type="term" value="F:(3R)-hydroxyacyl-[acyl-carrier-protein] dehydratase activity"/>
    <property type="evidence" value="ECO:0007669"/>
    <property type="project" value="TreeGrafter"/>
</dbReference>
<dbReference type="Gene3D" id="3.10.129.10">
    <property type="entry name" value="Hotdog Thioesterase"/>
    <property type="match status" value="1"/>
</dbReference>
<reference evidence="1 2" key="1">
    <citation type="journal article" date="2015" name="Genome Biol. Evol.">
        <title>Phylogenomic analyses indicate that early fungi evolved digesting cell walls of algal ancestors of land plants.</title>
        <authorList>
            <person name="Chang Y."/>
            <person name="Wang S."/>
            <person name="Sekimoto S."/>
            <person name="Aerts A.L."/>
            <person name="Choi C."/>
            <person name="Clum A."/>
            <person name="LaButti K.M."/>
            <person name="Lindquist E.A."/>
            <person name="Yee Ngan C."/>
            <person name="Ohm R.A."/>
            <person name="Salamov A.A."/>
            <person name="Grigoriev I.V."/>
            <person name="Spatafora J.W."/>
            <person name="Berbee M.L."/>
        </authorList>
    </citation>
    <scope>NUCLEOTIDE SEQUENCE [LARGE SCALE GENOMIC DNA]</scope>
    <source>
        <strain evidence="1 2">NRRL 1564</strain>
    </source>
</reference>
<dbReference type="STRING" id="763665.A0A2G5BK99"/>
<dbReference type="Proteomes" id="UP000242474">
    <property type="component" value="Unassembled WGS sequence"/>
</dbReference>
<dbReference type="InterPro" id="IPR029069">
    <property type="entry name" value="HotDog_dom_sf"/>
</dbReference>
<name>A0A2G5BK99_COERN</name>
<dbReference type="PANTHER" id="PTHR28152:SF1">
    <property type="entry name" value="HYDROXYACYL-THIOESTER DEHYDRATASE TYPE 2, MITOCHONDRIAL"/>
    <property type="match status" value="1"/>
</dbReference>
<evidence type="ECO:0008006" key="3">
    <source>
        <dbReference type="Google" id="ProtNLM"/>
    </source>
</evidence>
<dbReference type="InterPro" id="IPR052741">
    <property type="entry name" value="Mitochondrial_HTD2"/>
</dbReference>
<organism evidence="1 2">
    <name type="scientific">Coemansia reversa (strain ATCC 12441 / NRRL 1564)</name>
    <dbReference type="NCBI Taxonomy" id="763665"/>
    <lineage>
        <taxon>Eukaryota</taxon>
        <taxon>Fungi</taxon>
        <taxon>Fungi incertae sedis</taxon>
        <taxon>Zoopagomycota</taxon>
        <taxon>Kickxellomycotina</taxon>
        <taxon>Kickxellomycetes</taxon>
        <taxon>Kickxellales</taxon>
        <taxon>Kickxellaceae</taxon>
        <taxon>Coemansia</taxon>
    </lineage>
</organism>
<evidence type="ECO:0000313" key="1">
    <source>
        <dbReference type="EMBL" id="PIA19167.1"/>
    </source>
</evidence>
<dbReference type="AlphaFoldDB" id="A0A2G5BK99"/>
<keyword evidence="2" id="KW-1185">Reference proteome</keyword>
<evidence type="ECO:0000313" key="2">
    <source>
        <dbReference type="Proteomes" id="UP000242474"/>
    </source>
</evidence>
<gene>
    <name evidence="1" type="ORF">COEREDRAFT_37392</name>
</gene>
<accession>A0A2G5BK99</accession>
<dbReference type="GO" id="GO:0005739">
    <property type="term" value="C:mitochondrion"/>
    <property type="evidence" value="ECO:0007669"/>
    <property type="project" value="TreeGrafter"/>
</dbReference>
<proteinExistence type="predicted"/>